<reference evidence="8" key="1">
    <citation type="journal article" date="2020" name="Fungal Divers.">
        <title>Resolving the Mortierellaceae phylogeny through synthesis of multi-gene phylogenetics and phylogenomics.</title>
        <authorList>
            <person name="Vandepol N."/>
            <person name="Liber J."/>
            <person name="Desiro A."/>
            <person name="Na H."/>
            <person name="Kennedy M."/>
            <person name="Barry K."/>
            <person name="Grigoriev I.V."/>
            <person name="Miller A.N."/>
            <person name="O'Donnell K."/>
            <person name="Stajich J.E."/>
            <person name="Bonito G."/>
        </authorList>
    </citation>
    <scope>NUCLEOTIDE SEQUENCE</scope>
    <source>
        <strain evidence="8">KOD1015</strain>
    </source>
</reference>
<dbReference type="InterPro" id="IPR036938">
    <property type="entry name" value="PAP2/HPO_sf"/>
</dbReference>
<dbReference type="EMBL" id="JAABOA010002890">
    <property type="protein sequence ID" value="KAF9579282.1"/>
    <property type="molecule type" value="Genomic_DNA"/>
</dbReference>
<proteinExistence type="predicted"/>
<evidence type="ECO:0000313" key="9">
    <source>
        <dbReference type="Proteomes" id="UP000780801"/>
    </source>
</evidence>
<dbReference type="AlphaFoldDB" id="A0A9P6KC45"/>
<dbReference type="GO" id="GO:0030148">
    <property type="term" value="P:sphingolipid biosynthetic process"/>
    <property type="evidence" value="ECO:0007669"/>
    <property type="project" value="TreeGrafter"/>
</dbReference>
<feature type="compositionally biased region" description="Basic and acidic residues" evidence="5">
    <location>
        <begin position="142"/>
        <end position="156"/>
    </location>
</feature>
<evidence type="ECO:0000256" key="3">
    <source>
        <dbReference type="ARBA" id="ARBA00022989"/>
    </source>
</evidence>
<dbReference type="InterPro" id="IPR026841">
    <property type="entry name" value="Aur1/Ipt1"/>
</dbReference>
<dbReference type="PANTHER" id="PTHR31310">
    <property type="match status" value="1"/>
</dbReference>
<sequence length="349" mass="38600">MYKTTFTASPLVFGAFPSLHSADACLLAFFVVYIFGPRSIPFALSYVFWIWWATMYLGHHYVVDLVGGGAYAVIAFWLGSYFLPPVLPPMDDEEYDQDDGYDIAAGSTLNKFALDRNHQALHPQEKQVLFQAPADYDDDQDNEHNGKDRNYKDYKDRMTNDIRISEMKRPMEEPLWPQDGEEEFSTPTTATSTGDLSDMGGKMRFQNGYTAVDMMELKSLVVQLPMLAELEIEEEAGAGAGARQSRSEPASPTGSHHSSSSAASSSSSTTASSWTRKSKRVVTSIQTSSRTARTSGGVRQSWNGWQGYESWIEVLARVHSPKTSPRNSPKTSPSPSPRSSTGQSPVSMV</sequence>
<dbReference type="PANTHER" id="PTHR31310:SF11">
    <property type="entry name" value="INOSITOL PHOSPHORYLCERAMIDE SYNTHASE CATALYTIC SUBUNIT AUR1"/>
    <property type="match status" value="1"/>
</dbReference>
<keyword evidence="3 6" id="KW-1133">Transmembrane helix</keyword>
<feature type="compositionally biased region" description="Low complexity" evidence="5">
    <location>
        <begin position="321"/>
        <end position="340"/>
    </location>
</feature>
<keyword evidence="9" id="KW-1185">Reference proteome</keyword>
<evidence type="ECO:0000256" key="6">
    <source>
        <dbReference type="SAM" id="Phobius"/>
    </source>
</evidence>
<evidence type="ECO:0000259" key="7">
    <source>
        <dbReference type="Pfam" id="PF14378"/>
    </source>
</evidence>
<dbReference type="InterPro" id="IPR052185">
    <property type="entry name" value="IPC_Synthase-Related"/>
</dbReference>
<evidence type="ECO:0000256" key="2">
    <source>
        <dbReference type="ARBA" id="ARBA00022692"/>
    </source>
</evidence>
<comment type="caution">
    <text evidence="8">The sequence shown here is derived from an EMBL/GenBank/DDBJ whole genome shotgun (WGS) entry which is preliminary data.</text>
</comment>
<gene>
    <name evidence="8" type="primary">IPC1_1</name>
    <name evidence="8" type="ORF">BGW38_004521</name>
</gene>
<organism evidence="8 9">
    <name type="scientific">Lunasporangiospora selenospora</name>
    <dbReference type="NCBI Taxonomy" id="979761"/>
    <lineage>
        <taxon>Eukaryota</taxon>
        <taxon>Fungi</taxon>
        <taxon>Fungi incertae sedis</taxon>
        <taxon>Mucoromycota</taxon>
        <taxon>Mortierellomycotina</taxon>
        <taxon>Mortierellomycetes</taxon>
        <taxon>Mortierellales</taxon>
        <taxon>Mortierellaceae</taxon>
        <taxon>Lunasporangiospora</taxon>
    </lineage>
</organism>
<keyword evidence="4 6" id="KW-0472">Membrane</keyword>
<feature type="region of interest" description="Disordered" evidence="5">
    <location>
        <begin position="319"/>
        <end position="349"/>
    </location>
</feature>
<name>A0A9P6KC45_9FUNG</name>
<evidence type="ECO:0000256" key="5">
    <source>
        <dbReference type="SAM" id="MobiDB-lite"/>
    </source>
</evidence>
<feature type="transmembrane region" description="Helical" evidence="6">
    <location>
        <begin position="61"/>
        <end position="83"/>
    </location>
</feature>
<feature type="region of interest" description="Disordered" evidence="5">
    <location>
        <begin position="135"/>
        <end position="156"/>
    </location>
</feature>
<dbReference type="GO" id="GO:0016020">
    <property type="term" value="C:membrane"/>
    <property type="evidence" value="ECO:0007669"/>
    <property type="project" value="UniProtKB-SubCell"/>
</dbReference>
<keyword evidence="2 6" id="KW-0812">Transmembrane</keyword>
<comment type="subcellular location">
    <subcellularLocation>
        <location evidence="1">Membrane</location>
        <topology evidence="1">Multi-pass membrane protein</topology>
    </subcellularLocation>
</comment>
<protein>
    <submittedName>
        <fullName evidence="8">Aureobasidin resistance protein Aur1</fullName>
    </submittedName>
</protein>
<dbReference type="GO" id="GO:0070916">
    <property type="term" value="C:inositol phosphoceramide synthase complex"/>
    <property type="evidence" value="ECO:0007669"/>
    <property type="project" value="TreeGrafter"/>
</dbReference>
<dbReference type="Proteomes" id="UP000780801">
    <property type="component" value="Unassembled WGS sequence"/>
</dbReference>
<feature type="compositionally biased region" description="Polar residues" evidence="5">
    <location>
        <begin position="185"/>
        <end position="195"/>
    </location>
</feature>
<evidence type="ECO:0000313" key="8">
    <source>
        <dbReference type="EMBL" id="KAF9579282.1"/>
    </source>
</evidence>
<feature type="transmembrane region" description="Helical" evidence="6">
    <location>
        <begin position="31"/>
        <end position="54"/>
    </location>
</feature>
<evidence type="ECO:0000256" key="1">
    <source>
        <dbReference type="ARBA" id="ARBA00004141"/>
    </source>
</evidence>
<feature type="region of interest" description="Disordered" evidence="5">
    <location>
        <begin position="168"/>
        <end position="201"/>
    </location>
</feature>
<dbReference type="Gene3D" id="1.20.144.10">
    <property type="entry name" value="Phosphatidic acid phosphatase type 2/haloperoxidase"/>
    <property type="match status" value="1"/>
</dbReference>
<feature type="compositionally biased region" description="Polar residues" evidence="5">
    <location>
        <begin position="281"/>
        <end position="302"/>
    </location>
</feature>
<dbReference type="Pfam" id="PF14378">
    <property type="entry name" value="PAP2_3"/>
    <property type="match status" value="1"/>
</dbReference>
<dbReference type="SUPFAM" id="SSF48317">
    <property type="entry name" value="Acid phosphatase/Vanadium-dependent haloperoxidase"/>
    <property type="match status" value="1"/>
</dbReference>
<feature type="region of interest" description="Disordered" evidence="5">
    <location>
        <begin position="237"/>
        <end position="302"/>
    </location>
</feature>
<dbReference type="CDD" id="cd03386">
    <property type="entry name" value="PAP2_Aur1_like"/>
    <property type="match status" value="1"/>
</dbReference>
<feature type="domain" description="Inositolphosphotransferase Aur1/Ipt1" evidence="7">
    <location>
        <begin position="14"/>
        <end position="78"/>
    </location>
</feature>
<feature type="non-terminal residue" evidence="8">
    <location>
        <position position="1"/>
    </location>
</feature>
<feature type="compositionally biased region" description="Low complexity" evidence="5">
    <location>
        <begin position="255"/>
        <end position="273"/>
    </location>
</feature>
<evidence type="ECO:0000256" key="4">
    <source>
        <dbReference type="ARBA" id="ARBA00023136"/>
    </source>
</evidence>
<accession>A0A9P6KC45</accession>
<dbReference type="GO" id="GO:0006676">
    <property type="term" value="P:mannosyl diphosphorylinositol ceramide metabolic process"/>
    <property type="evidence" value="ECO:0007669"/>
    <property type="project" value="TreeGrafter"/>
</dbReference>
<dbReference type="OrthoDB" id="5784at2759"/>